<sequence length="156" mass="16775">MILHAAEEFELLHPDGPEAARAFVRDPALALAKVRFLRGLKAEATGVLGELVVPVPVLGEVDLPFQSDLEPTADGARLIPRLLDHERAWVEVAGVARVQGHQMHFQFDFKAHLALPEAEGWGGAAFEKMVQAAANRTLSRVGQSLPAGMQAALAES</sequence>
<accession>A0ABP9VI44</accession>
<gene>
    <name evidence="1" type="ORF">Dxin01_03526</name>
</gene>
<dbReference type="Gene3D" id="3.30.530.70">
    <property type="entry name" value="Uncharacterised protein PF12723, DUF3809"/>
    <property type="match status" value="1"/>
</dbReference>
<evidence type="ECO:0000313" key="1">
    <source>
        <dbReference type="EMBL" id="GAA5503763.1"/>
    </source>
</evidence>
<comment type="caution">
    <text evidence="1">The sequence shown here is derived from an EMBL/GenBank/DDBJ whole genome shotgun (WGS) entry which is preliminary data.</text>
</comment>
<reference evidence="1 2" key="1">
    <citation type="submission" date="2024-02" db="EMBL/GenBank/DDBJ databases">
        <title>Deinococcus xinjiangensis NBRC 107630.</title>
        <authorList>
            <person name="Ichikawa N."/>
            <person name="Katano-Makiyama Y."/>
            <person name="Hidaka K."/>
        </authorList>
    </citation>
    <scope>NUCLEOTIDE SEQUENCE [LARGE SCALE GENOMIC DNA]</scope>
    <source>
        <strain evidence="1 2">NBRC 107630</strain>
    </source>
</reference>
<dbReference type="Pfam" id="PF12723">
    <property type="entry name" value="DUF3809"/>
    <property type="match status" value="1"/>
</dbReference>
<dbReference type="RefSeq" id="WP_353543737.1">
    <property type="nucleotide sequence ID" value="NZ_BAABRN010000065.1"/>
</dbReference>
<evidence type="ECO:0000313" key="2">
    <source>
        <dbReference type="Proteomes" id="UP001458946"/>
    </source>
</evidence>
<dbReference type="InterPro" id="IPR024219">
    <property type="entry name" value="DUF3809"/>
</dbReference>
<keyword evidence="2" id="KW-1185">Reference proteome</keyword>
<dbReference type="EMBL" id="BAABRN010000065">
    <property type="protein sequence ID" value="GAA5503763.1"/>
    <property type="molecule type" value="Genomic_DNA"/>
</dbReference>
<protein>
    <recommendedName>
        <fullName evidence="3">DUF3809 domain-containing protein</fullName>
    </recommendedName>
</protein>
<evidence type="ECO:0008006" key="3">
    <source>
        <dbReference type="Google" id="ProtNLM"/>
    </source>
</evidence>
<organism evidence="1 2">
    <name type="scientific">Deinococcus xinjiangensis</name>
    <dbReference type="NCBI Taxonomy" id="457454"/>
    <lineage>
        <taxon>Bacteria</taxon>
        <taxon>Thermotogati</taxon>
        <taxon>Deinococcota</taxon>
        <taxon>Deinococci</taxon>
        <taxon>Deinococcales</taxon>
        <taxon>Deinococcaceae</taxon>
        <taxon>Deinococcus</taxon>
    </lineage>
</organism>
<name>A0ABP9VI44_9DEIO</name>
<proteinExistence type="predicted"/>
<dbReference type="Proteomes" id="UP001458946">
    <property type="component" value="Unassembled WGS sequence"/>
</dbReference>